<organism evidence="1 2">
    <name type="scientific">Pistacia integerrima</name>
    <dbReference type="NCBI Taxonomy" id="434235"/>
    <lineage>
        <taxon>Eukaryota</taxon>
        <taxon>Viridiplantae</taxon>
        <taxon>Streptophyta</taxon>
        <taxon>Embryophyta</taxon>
        <taxon>Tracheophyta</taxon>
        <taxon>Spermatophyta</taxon>
        <taxon>Magnoliopsida</taxon>
        <taxon>eudicotyledons</taxon>
        <taxon>Gunneridae</taxon>
        <taxon>Pentapetalae</taxon>
        <taxon>rosids</taxon>
        <taxon>malvids</taxon>
        <taxon>Sapindales</taxon>
        <taxon>Anacardiaceae</taxon>
        <taxon>Pistacia</taxon>
    </lineage>
</organism>
<comment type="caution">
    <text evidence="1">The sequence shown here is derived from an EMBL/GenBank/DDBJ whole genome shotgun (WGS) entry which is preliminary data.</text>
</comment>
<dbReference type="Proteomes" id="UP001163603">
    <property type="component" value="Chromosome 4"/>
</dbReference>
<evidence type="ECO:0000313" key="1">
    <source>
        <dbReference type="EMBL" id="KAJ0043081.1"/>
    </source>
</evidence>
<accession>A0ACC0YXS7</accession>
<gene>
    <name evidence="1" type="ORF">Pint_19447</name>
</gene>
<protein>
    <submittedName>
        <fullName evidence="1">Uncharacterized protein</fullName>
    </submittedName>
</protein>
<name>A0ACC0YXS7_9ROSI</name>
<evidence type="ECO:0000313" key="2">
    <source>
        <dbReference type="Proteomes" id="UP001163603"/>
    </source>
</evidence>
<proteinExistence type="predicted"/>
<sequence length="40" mass="4825">MKKKNSAINPHHLDFFCRISARYYAQIVLLKKKLEKLKSY</sequence>
<reference evidence="2" key="1">
    <citation type="journal article" date="2023" name="G3 (Bethesda)">
        <title>Genome assembly and association tests identify interacting loci associated with vigor, precocity, and sex in interspecific pistachio rootstocks.</title>
        <authorList>
            <person name="Palmer W."/>
            <person name="Jacygrad E."/>
            <person name="Sagayaradj S."/>
            <person name="Cavanaugh K."/>
            <person name="Han R."/>
            <person name="Bertier L."/>
            <person name="Beede B."/>
            <person name="Kafkas S."/>
            <person name="Golino D."/>
            <person name="Preece J."/>
            <person name="Michelmore R."/>
        </authorList>
    </citation>
    <scope>NUCLEOTIDE SEQUENCE [LARGE SCALE GENOMIC DNA]</scope>
</reference>
<keyword evidence="2" id="KW-1185">Reference proteome</keyword>
<dbReference type="EMBL" id="CM047739">
    <property type="protein sequence ID" value="KAJ0043081.1"/>
    <property type="molecule type" value="Genomic_DNA"/>
</dbReference>